<protein>
    <submittedName>
        <fullName evidence="3">Uncharacterized protein</fullName>
    </submittedName>
</protein>
<feature type="transmembrane region" description="Helical" evidence="2">
    <location>
        <begin position="310"/>
        <end position="327"/>
    </location>
</feature>
<gene>
    <name evidence="3" type="ORF">CDEB00056_LOCUS17499</name>
</gene>
<reference evidence="3" key="1">
    <citation type="submission" date="2021-01" db="EMBL/GenBank/DDBJ databases">
        <authorList>
            <person name="Corre E."/>
            <person name="Pelletier E."/>
            <person name="Niang G."/>
            <person name="Scheremetjew M."/>
            <person name="Finn R."/>
            <person name="Kale V."/>
            <person name="Holt S."/>
            <person name="Cochrane G."/>
            <person name="Meng A."/>
            <person name="Brown T."/>
            <person name="Cohen L."/>
        </authorList>
    </citation>
    <scope>NUCLEOTIDE SEQUENCE</scope>
    <source>
        <strain evidence="3">MM31A-1</strain>
    </source>
</reference>
<feature type="region of interest" description="Disordered" evidence="1">
    <location>
        <begin position="97"/>
        <end position="123"/>
    </location>
</feature>
<proteinExistence type="predicted"/>
<feature type="compositionally biased region" description="Basic and acidic residues" evidence="1">
    <location>
        <begin position="97"/>
        <end position="108"/>
    </location>
</feature>
<keyword evidence="2" id="KW-0812">Transmembrane</keyword>
<dbReference type="EMBL" id="HBIO01022786">
    <property type="protein sequence ID" value="CAE0472646.1"/>
    <property type="molecule type" value="Transcribed_RNA"/>
</dbReference>
<feature type="transmembrane region" description="Helical" evidence="2">
    <location>
        <begin position="267"/>
        <end position="290"/>
    </location>
</feature>
<evidence type="ECO:0000256" key="1">
    <source>
        <dbReference type="SAM" id="MobiDB-lite"/>
    </source>
</evidence>
<organism evidence="3">
    <name type="scientific">Chaetoceros debilis</name>
    <dbReference type="NCBI Taxonomy" id="122233"/>
    <lineage>
        <taxon>Eukaryota</taxon>
        <taxon>Sar</taxon>
        <taxon>Stramenopiles</taxon>
        <taxon>Ochrophyta</taxon>
        <taxon>Bacillariophyta</taxon>
        <taxon>Coscinodiscophyceae</taxon>
        <taxon>Chaetocerotophycidae</taxon>
        <taxon>Chaetocerotales</taxon>
        <taxon>Chaetocerotaceae</taxon>
        <taxon>Chaetoceros</taxon>
    </lineage>
</organism>
<name>A0A7S3QC52_9STRA</name>
<keyword evidence="2" id="KW-0472">Membrane</keyword>
<evidence type="ECO:0000256" key="2">
    <source>
        <dbReference type="SAM" id="Phobius"/>
    </source>
</evidence>
<keyword evidence="2" id="KW-1133">Transmembrane helix</keyword>
<dbReference type="AlphaFoldDB" id="A0A7S3QC52"/>
<feature type="compositionally biased region" description="Low complexity" evidence="1">
    <location>
        <begin position="112"/>
        <end position="123"/>
    </location>
</feature>
<sequence>MKGQPTIQHQQPAKHSFTLLPTNLKEQTMIFTNQEKLLKFLNVEDVDDDIEANPAKSIEEEDTELVNCHGHDRLQDLLLITGIPLIAIDINKEDANDKGTCKDNEGSRQRNNRSSSSCTASSDIAGSSLTSNDLFLSQVKCGLMLGIFLWPAIRIFLFTLLTKCEPFGNIFFAKDIKEEQQDQPEMPNWLTAFVYVPLCTSGAWHKMFIVETLLTNCMILCIHLKPYITKSGCLCNGKLYGIMYIPMVMNAVSFLGQVNPENMTVELWVLIAIILSSSAIILALVGYYAASKLVPFTAVNGAVDVPDMMRIAYTVCVADLGLLMYFTM</sequence>
<accession>A0A7S3QC52</accession>
<evidence type="ECO:0000313" key="3">
    <source>
        <dbReference type="EMBL" id="CAE0472646.1"/>
    </source>
</evidence>